<dbReference type="OrthoDB" id="2041251at2"/>
<keyword evidence="3" id="KW-1185">Reference proteome</keyword>
<dbReference type="AlphaFoldDB" id="A0A1I0DDI5"/>
<name>A0A1I0DDI5_9FIRM</name>
<gene>
    <name evidence="2" type="ORF">SAMN04487772_11418</name>
</gene>
<feature type="signal peptide" evidence="1">
    <location>
        <begin position="1"/>
        <end position="23"/>
    </location>
</feature>
<dbReference type="STRING" id="29364.SAMN04487772_11418"/>
<keyword evidence="1" id="KW-0732">Signal</keyword>
<dbReference type="RefSeq" id="WP_092478089.1">
    <property type="nucleotide sequence ID" value="NZ_FOHN01000014.1"/>
</dbReference>
<organism evidence="2 3">
    <name type="scientific">[Clostridium] polysaccharolyticum</name>
    <dbReference type="NCBI Taxonomy" id="29364"/>
    <lineage>
        <taxon>Bacteria</taxon>
        <taxon>Bacillati</taxon>
        <taxon>Bacillota</taxon>
        <taxon>Clostridia</taxon>
        <taxon>Lachnospirales</taxon>
        <taxon>Lachnospiraceae</taxon>
    </lineage>
</organism>
<evidence type="ECO:0000313" key="2">
    <source>
        <dbReference type="EMBL" id="SET30368.1"/>
    </source>
</evidence>
<feature type="chain" id="PRO_5011497838" evidence="1">
    <location>
        <begin position="24"/>
        <end position="421"/>
    </location>
</feature>
<proteinExistence type="predicted"/>
<dbReference type="PROSITE" id="PS51257">
    <property type="entry name" value="PROKAR_LIPOPROTEIN"/>
    <property type="match status" value="1"/>
</dbReference>
<dbReference type="Proteomes" id="UP000199800">
    <property type="component" value="Unassembled WGS sequence"/>
</dbReference>
<protein>
    <submittedName>
        <fullName evidence="2">Uncharacterized protein</fullName>
    </submittedName>
</protein>
<sequence>MKKITGVLLMVLCMVLLTACGDAADIKMNADGTGSMAITLMMDQAEYDVYMAMGGSAYITALEKAGFTKSEETYKGTKYVDFTKSVDYTAPEELAKLLTDEKAFGKAYFGSAASEYGSAILAKCTVKKDSFQGVHEGTLGRNDLEDEDYEDEEEEFTRISITFPEEIKYADKEAKLENDKKTATWMLEDCLNSKLLEVSTVGKSSFPADKTKPVIKGVRNGGYYNDYVEVTLLDNVGIQKATVNGKPMGNEESFYYGEGQKNVTAWDFAGNYTKAAFCIDYTAPAVKGVSNGKYYNTTKTITFSDKYGVKSAALNGKTVKSGVKAGQSGKYRLAVKDKANNVRTVSFVIDKVLPKVTGVTNGKTYRSTKTIKFSDASGVKSAVLNGNTIRNGYKVSRPGKYSIRVTDKANNVRTVRFTIKK</sequence>
<evidence type="ECO:0000313" key="3">
    <source>
        <dbReference type="Proteomes" id="UP000199800"/>
    </source>
</evidence>
<reference evidence="2 3" key="1">
    <citation type="submission" date="2016-10" db="EMBL/GenBank/DDBJ databases">
        <authorList>
            <person name="de Groot N.N."/>
        </authorList>
    </citation>
    <scope>NUCLEOTIDE SEQUENCE [LARGE SCALE GENOMIC DNA]</scope>
    <source>
        <strain evidence="2 3">DSM 1801</strain>
    </source>
</reference>
<accession>A0A1I0DDI5</accession>
<dbReference type="EMBL" id="FOHN01000014">
    <property type="protein sequence ID" value="SET30368.1"/>
    <property type="molecule type" value="Genomic_DNA"/>
</dbReference>
<evidence type="ECO:0000256" key="1">
    <source>
        <dbReference type="SAM" id="SignalP"/>
    </source>
</evidence>